<accession>M5AGG2</accession>
<name>M5AGG2_LEVBR</name>
<keyword evidence="1" id="KW-0805">Transcription regulation</keyword>
<evidence type="ECO:0000313" key="6">
    <source>
        <dbReference type="Proteomes" id="UP000012042"/>
    </source>
</evidence>
<keyword evidence="3" id="KW-0804">Transcription</keyword>
<reference evidence="5 6" key="1">
    <citation type="journal article" date="2013" name="PLoS ONE">
        <title>Genomic Analysis by Deep Sequencing of the Probiotic Lactobacillus brevis KB290 Harboring Nine Plasmids Reveals Genomic Stability.</title>
        <authorList>
            <person name="Fukao M."/>
            <person name="Oshima K."/>
            <person name="Morita H."/>
            <person name="Toh H."/>
            <person name="Suda W."/>
            <person name="Kim S.W."/>
            <person name="Suzuki S."/>
            <person name="Yakabe T."/>
            <person name="Hattori M."/>
            <person name="Yajima N."/>
        </authorList>
    </citation>
    <scope>NUCLEOTIDE SEQUENCE [LARGE SCALE GENOMIC DNA]</scope>
    <source>
        <strain evidence="5 6">KB290</strain>
    </source>
</reference>
<protein>
    <submittedName>
        <fullName evidence="5">HTH-type transcriptional regulator kdgR</fullName>
    </submittedName>
</protein>
<keyword evidence="2" id="KW-0238">DNA-binding</keyword>
<proteinExistence type="predicted"/>
<dbReference type="InterPro" id="IPR025997">
    <property type="entry name" value="SBP_2_dom"/>
</dbReference>
<dbReference type="PANTHER" id="PTHR30146:SF109">
    <property type="entry name" value="HTH-TYPE TRANSCRIPTIONAL REGULATOR GALS"/>
    <property type="match status" value="1"/>
</dbReference>
<dbReference type="CDD" id="cd01392">
    <property type="entry name" value="HTH_LacI"/>
    <property type="match status" value="1"/>
</dbReference>
<dbReference type="SUPFAM" id="SSF47413">
    <property type="entry name" value="lambda repressor-like DNA-binding domains"/>
    <property type="match status" value="1"/>
</dbReference>
<dbReference type="EMBL" id="AP012167">
    <property type="protein sequence ID" value="BAN07908.1"/>
    <property type="molecule type" value="Genomic_DNA"/>
</dbReference>
<dbReference type="HOGENOM" id="CLU_037628_6_0_9"/>
<dbReference type="InterPro" id="IPR010982">
    <property type="entry name" value="Lambda_DNA-bd_dom_sf"/>
</dbReference>
<dbReference type="GO" id="GO:0003700">
    <property type="term" value="F:DNA-binding transcription factor activity"/>
    <property type="evidence" value="ECO:0007669"/>
    <property type="project" value="TreeGrafter"/>
</dbReference>
<dbReference type="SUPFAM" id="SSF53822">
    <property type="entry name" value="Periplasmic binding protein-like I"/>
    <property type="match status" value="1"/>
</dbReference>
<dbReference type="SMART" id="SM00354">
    <property type="entry name" value="HTH_LACI"/>
    <property type="match status" value="1"/>
</dbReference>
<dbReference type="Pfam" id="PF00356">
    <property type="entry name" value="LacI"/>
    <property type="match status" value="1"/>
</dbReference>
<gene>
    <name evidence="5" type="ORF">LVISKB_2273</name>
</gene>
<dbReference type="Pfam" id="PF13407">
    <property type="entry name" value="Peripla_BP_4"/>
    <property type="match status" value="1"/>
</dbReference>
<evidence type="ECO:0000256" key="2">
    <source>
        <dbReference type="ARBA" id="ARBA00023125"/>
    </source>
</evidence>
<dbReference type="PROSITE" id="PS00356">
    <property type="entry name" value="HTH_LACI_1"/>
    <property type="match status" value="1"/>
</dbReference>
<dbReference type="Proteomes" id="UP000012042">
    <property type="component" value="Chromosome"/>
</dbReference>
<evidence type="ECO:0000256" key="1">
    <source>
        <dbReference type="ARBA" id="ARBA00023015"/>
    </source>
</evidence>
<evidence type="ECO:0000313" key="5">
    <source>
        <dbReference type="EMBL" id="BAN07908.1"/>
    </source>
</evidence>
<dbReference type="InterPro" id="IPR000843">
    <property type="entry name" value="HTH_LacI"/>
</dbReference>
<dbReference type="Gene3D" id="3.40.50.2300">
    <property type="match status" value="2"/>
</dbReference>
<evidence type="ECO:0000259" key="4">
    <source>
        <dbReference type="PROSITE" id="PS50932"/>
    </source>
</evidence>
<organism evidence="5 6">
    <name type="scientific">Levilactobacillus brevis KB290</name>
    <dbReference type="NCBI Taxonomy" id="1001583"/>
    <lineage>
        <taxon>Bacteria</taxon>
        <taxon>Bacillati</taxon>
        <taxon>Bacillota</taxon>
        <taxon>Bacilli</taxon>
        <taxon>Lactobacillales</taxon>
        <taxon>Lactobacillaceae</taxon>
        <taxon>Levilactobacillus</taxon>
    </lineage>
</organism>
<dbReference type="PANTHER" id="PTHR30146">
    <property type="entry name" value="LACI-RELATED TRANSCRIPTIONAL REPRESSOR"/>
    <property type="match status" value="1"/>
</dbReference>
<dbReference type="CDD" id="cd06283">
    <property type="entry name" value="PBP1_RegR_EndR_KdgR-like"/>
    <property type="match status" value="1"/>
</dbReference>
<dbReference type="Gene3D" id="1.10.260.40">
    <property type="entry name" value="lambda repressor-like DNA-binding domains"/>
    <property type="match status" value="1"/>
</dbReference>
<dbReference type="GO" id="GO:0000976">
    <property type="term" value="F:transcription cis-regulatory region binding"/>
    <property type="evidence" value="ECO:0007669"/>
    <property type="project" value="TreeGrafter"/>
</dbReference>
<dbReference type="PATRIC" id="fig|1001583.3.peg.2256"/>
<feature type="domain" description="HTH lacI-type" evidence="4">
    <location>
        <begin position="15"/>
        <end position="70"/>
    </location>
</feature>
<dbReference type="InterPro" id="IPR028082">
    <property type="entry name" value="Peripla_BP_I"/>
</dbReference>
<dbReference type="AlphaFoldDB" id="M5AGG2"/>
<dbReference type="KEGG" id="lbk:LVISKB_2273"/>
<sequence length="346" mass="39347">MTQSKNKWGLILDKFTIKDIAKLGEVSTATVSNFLNGNYAKMSAATREKLAGIISKTDYHPSTTARNLAKNENKTIGVSVADITNPFTTPVISGISERCEQYGYKMIFTNSNNDEQREIENINRMREEEVAGLIIDPVNPDSSIYNQLSNAYTVIVDRQSRRTVIDTIVTDNMNSVNSMVTQMRNKGYDDLYFISWPLDSVSTRLNRYTGFKQATQYLTDDHLLTIPYDTELNKSSQFDQTFSNIMAKPHKKVGFFTMNSRVLLQLLTTAQRLSYTYAADFGVATYEEFEWMQLMNPGISCIRQDSFTIGYSAMDLLKDKLETKFTNEPVPQIKTVPTNLIIRESF</sequence>
<evidence type="ECO:0000256" key="3">
    <source>
        <dbReference type="ARBA" id="ARBA00023163"/>
    </source>
</evidence>
<dbReference type="PROSITE" id="PS50932">
    <property type="entry name" value="HTH_LACI_2"/>
    <property type="match status" value="1"/>
</dbReference>